<proteinExistence type="predicted"/>
<keyword evidence="3" id="KW-1185">Reference proteome</keyword>
<dbReference type="RefSeq" id="WP_170246479.1">
    <property type="nucleotide sequence ID" value="NZ_JBHSAZ010000076.1"/>
</dbReference>
<comment type="caution">
    <text evidence="2">The sequence shown here is derived from an EMBL/GenBank/DDBJ whole genome shotgun (WGS) entry which is preliminary data.</text>
</comment>
<organism evidence="2 3">
    <name type="scientific">Nonomuraea zeae</name>
    <dbReference type="NCBI Taxonomy" id="1642303"/>
    <lineage>
        <taxon>Bacteria</taxon>
        <taxon>Bacillati</taxon>
        <taxon>Actinomycetota</taxon>
        <taxon>Actinomycetes</taxon>
        <taxon>Streptosporangiales</taxon>
        <taxon>Streptosporangiaceae</taxon>
        <taxon>Nonomuraea</taxon>
    </lineage>
</organism>
<protein>
    <recommendedName>
        <fullName evidence="1">FtsX extracellular domain-containing protein</fullName>
    </recommendedName>
</protein>
<dbReference type="Gene3D" id="3.30.70.3040">
    <property type="match status" value="1"/>
</dbReference>
<gene>
    <name evidence="2" type="ORF">ETD85_03445</name>
</gene>
<evidence type="ECO:0000259" key="1">
    <source>
        <dbReference type="Pfam" id="PF18075"/>
    </source>
</evidence>
<sequence>MWRGQGLADRVVEGGTVFLCTPSMPGCRESFVSEDQATAYENFKRAFKSQDALVKATKIADMPQSFRLTMRPETKWAKALSKLSRQPGVSQVVNPVCVGEQSRLRDHFLLQLPAGKVCPTGG</sequence>
<dbReference type="EMBL" id="VCKX01000006">
    <property type="protein sequence ID" value="TMR38881.1"/>
    <property type="molecule type" value="Genomic_DNA"/>
</dbReference>
<accession>A0A5S4H2D4</accession>
<dbReference type="Proteomes" id="UP000306628">
    <property type="component" value="Unassembled WGS sequence"/>
</dbReference>
<evidence type="ECO:0000313" key="3">
    <source>
        <dbReference type="Proteomes" id="UP000306628"/>
    </source>
</evidence>
<dbReference type="InterPro" id="IPR040690">
    <property type="entry name" value="FtsX_ECD"/>
</dbReference>
<feature type="domain" description="FtsX extracellular" evidence="1">
    <location>
        <begin position="31"/>
        <end position="92"/>
    </location>
</feature>
<reference evidence="2 3" key="1">
    <citation type="submission" date="2019-05" db="EMBL/GenBank/DDBJ databases">
        <title>Draft genome sequence of Nonomuraea zeae DSM 100528.</title>
        <authorList>
            <person name="Saricaoglu S."/>
            <person name="Isik K."/>
        </authorList>
    </citation>
    <scope>NUCLEOTIDE SEQUENCE [LARGE SCALE GENOMIC DNA]</scope>
    <source>
        <strain evidence="2 3">DSM 100528</strain>
    </source>
</reference>
<name>A0A5S4H2D4_9ACTN</name>
<dbReference type="AlphaFoldDB" id="A0A5S4H2D4"/>
<dbReference type="Pfam" id="PF18075">
    <property type="entry name" value="FtsX_ECD"/>
    <property type="match status" value="1"/>
</dbReference>
<evidence type="ECO:0000313" key="2">
    <source>
        <dbReference type="EMBL" id="TMR38881.1"/>
    </source>
</evidence>